<dbReference type="Pfam" id="PF24458">
    <property type="entry name" value="DUF7573"/>
    <property type="match status" value="1"/>
</dbReference>
<reference evidence="3 4" key="1">
    <citation type="journal article" date="2014" name="PLoS Genet.">
        <title>Phylogenetically driven sequencing of extremely halophilic archaea reveals strategies for static and dynamic osmo-response.</title>
        <authorList>
            <person name="Becker E.A."/>
            <person name="Seitzer P.M."/>
            <person name="Tritt A."/>
            <person name="Larsen D."/>
            <person name="Krusor M."/>
            <person name="Yao A.I."/>
            <person name="Wu D."/>
            <person name="Madern D."/>
            <person name="Eisen J.A."/>
            <person name="Darling A.E."/>
            <person name="Facciotti M.T."/>
        </authorList>
    </citation>
    <scope>NUCLEOTIDE SEQUENCE [LARGE SCALE GENOMIC DNA]</scope>
    <source>
        <strain evidence="3 4">DSM 8989</strain>
    </source>
</reference>
<feature type="domain" description="DUF7573" evidence="2">
    <location>
        <begin position="24"/>
        <end position="60"/>
    </location>
</feature>
<gene>
    <name evidence="3" type="ORF">C450_14777</name>
</gene>
<feature type="region of interest" description="Disordered" evidence="1">
    <location>
        <begin position="1"/>
        <end position="25"/>
    </location>
</feature>
<dbReference type="EMBL" id="AOME01000070">
    <property type="protein sequence ID" value="EMA50944.1"/>
    <property type="molecule type" value="Genomic_DNA"/>
</dbReference>
<name>M0N1G0_9EURY</name>
<dbReference type="InterPro" id="IPR055995">
    <property type="entry name" value="DUF7573"/>
</dbReference>
<dbReference type="AlphaFoldDB" id="M0N1G0"/>
<evidence type="ECO:0000256" key="1">
    <source>
        <dbReference type="SAM" id="MobiDB-lite"/>
    </source>
</evidence>
<sequence length="60" mass="6279">MVDDTEPSDVAEADPPGGDGEALQSTYAWSPDASCGECGATIAARWRDGENLVCDACKSW</sequence>
<proteinExistence type="predicted"/>
<evidence type="ECO:0000259" key="2">
    <source>
        <dbReference type="Pfam" id="PF24458"/>
    </source>
</evidence>
<keyword evidence="4" id="KW-1185">Reference proteome</keyword>
<dbReference type="Proteomes" id="UP000011625">
    <property type="component" value="Unassembled WGS sequence"/>
</dbReference>
<dbReference type="RefSeq" id="WP_005044592.1">
    <property type="nucleotide sequence ID" value="NZ_AOME01000070.1"/>
</dbReference>
<dbReference type="OrthoDB" id="157634at2157"/>
<protein>
    <recommendedName>
        <fullName evidence="2">DUF7573 domain-containing protein</fullName>
    </recommendedName>
</protein>
<comment type="caution">
    <text evidence="3">The sequence shown here is derived from an EMBL/GenBank/DDBJ whole genome shotgun (WGS) entry which is preliminary data.</text>
</comment>
<dbReference type="PATRIC" id="fig|1227456.3.peg.2998"/>
<evidence type="ECO:0000313" key="4">
    <source>
        <dbReference type="Proteomes" id="UP000011625"/>
    </source>
</evidence>
<accession>M0N1G0</accession>
<organism evidence="3 4">
    <name type="scientific">Halococcus salifodinae DSM 8989</name>
    <dbReference type="NCBI Taxonomy" id="1227456"/>
    <lineage>
        <taxon>Archaea</taxon>
        <taxon>Methanobacteriati</taxon>
        <taxon>Methanobacteriota</taxon>
        <taxon>Stenosarchaea group</taxon>
        <taxon>Halobacteria</taxon>
        <taxon>Halobacteriales</taxon>
        <taxon>Halococcaceae</taxon>
        <taxon>Halococcus</taxon>
    </lineage>
</organism>
<feature type="compositionally biased region" description="Acidic residues" evidence="1">
    <location>
        <begin position="1"/>
        <end position="12"/>
    </location>
</feature>
<evidence type="ECO:0000313" key="3">
    <source>
        <dbReference type="EMBL" id="EMA50944.1"/>
    </source>
</evidence>